<name>A0A803ME57_CHEQI</name>
<evidence type="ECO:0000256" key="2">
    <source>
        <dbReference type="ARBA" id="ARBA00022490"/>
    </source>
</evidence>
<feature type="region of interest" description="Disordered" evidence="3">
    <location>
        <begin position="142"/>
        <end position="170"/>
    </location>
</feature>
<keyword evidence="6" id="KW-1185">Reference proteome</keyword>
<feature type="domain" description="WW" evidence="4">
    <location>
        <begin position="77"/>
        <end position="111"/>
    </location>
</feature>
<feature type="compositionally biased region" description="Basic and acidic residues" evidence="3">
    <location>
        <begin position="105"/>
        <end position="122"/>
    </location>
</feature>
<feature type="region of interest" description="Disordered" evidence="3">
    <location>
        <begin position="1"/>
        <end position="38"/>
    </location>
</feature>
<dbReference type="SUPFAM" id="SSF51045">
    <property type="entry name" value="WW domain"/>
    <property type="match status" value="1"/>
</dbReference>
<dbReference type="KEGG" id="cqi:110706575"/>
<dbReference type="Proteomes" id="UP000596660">
    <property type="component" value="Unplaced"/>
</dbReference>
<dbReference type="GO" id="GO:0005737">
    <property type="term" value="C:cytoplasm"/>
    <property type="evidence" value="ECO:0007669"/>
    <property type="project" value="UniProtKB-SubCell"/>
</dbReference>
<organism evidence="5 6">
    <name type="scientific">Chenopodium quinoa</name>
    <name type="common">Quinoa</name>
    <dbReference type="NCBI Taxonomy" id="63459"/>
    <lineage>
        <taxon>Eukaryota</taxon>
        <taxon>Viridiplantae</taxon>
        <taxon>Streptophyta</taxon>
        <taxon>Embryophyta</taxon>
        <taxon>Tracheophyta</taxon>
        <taxon>Spermatophyta</taxon>
        <taxon>Magnoliopsida</taxon>
        <taxon>eudicotyledons</taxon>
        <taxon>Gunneridae</taxon>
        <taxon>Pentapetalae</taxon>
        <taxon>Caryophyllales</taxon>
        <taxon>Chenopodiaceae</taxon>
        <taxon>Chenopodioideae</taxon>
        <taxon>Atripliceae</taxon>
        <taxon>Chenopodium</taxon>
    </lineage>
</organism>
<dbReference type="PANTHER" id="PTHR14791:SF42">
    <property type="entry name" value="F16L1.2 PROTEIN"/>
    <property type="match status" value="1"/>
</dbReference>
<dbReference type="RefSeq" id="XP_021740194.1">
    <property type="nucleotide sequence ID" value="XM_021884502.1"/>
</dbReference>
<dbReference type="OMA" id="EREEPDH"/>
<feature type="region of interest" description="Disordered" evidence="3">
    <location>
        <begin position="97"/>
        <end position="122"/>
    </location>
</feature>
<dbReference type="EnsemblPlants" id="AUR62027750-RA">
    <property type="protein sequence ID" value="AUR62027750-RA:cds"/>
    <property type="gene ID" value="AUR62027750"/>
</dbReference>
<proteinExistence type="predicted"/>
<evidence type="ECO:0000259" key="4">
    <source>
        <dbReference type="PROSITE" id="PS50020"/>
    </source>
</evidence>
<accession>A0A803ME57</accession>
<evidence type="ECO:0000256" key="1">
    <source>
        <dbReference type="ARBA" id="ARBA00004496"/>
    </source>
</evidence>
<dbReference type="OrthoDB" id="1424894at2759"/>
<keyword evidence="2" id="KW-0963">Cytoplasm</keyword>
<dbReference type="Gramene" id="AUR62027750-RA">
    <property type="protein sequence ID" value="AUR62027750-RA:cds"/>
    <property type="gene ID" value="AUR62027750"/>
</dbReference>
<evidence type="ECO:0000313" key="5">
    <source>
        <dbReference type="EnsemblPlants" id="AUR62027750-RA:cds"/>
    </source>
</evidence>
<dbReference type="PANTHER" id="PTHR14791">
    <property type="entry name" value="BOMB/KIRA PROTEINS"/>
    <property type="match status" value="1"/>
</dbReference>
<sequence length="240" mass="26995">MVSFQTSFLQLNDQRNPISETTDDSNSKSNMKRKWNDTEDEEEAILPYKHWRNPKAATAVAAFASKSFSDIELHLETPLPSEWQRCLDMQSGEIHFYNTRTQKRTQRDPRESSEPSSPKDCHMSLDLELNLPCGSLNHNISKSTSVKNTTTTMIKKKSSHSPPPSASPNLFRSLNTAGKTNTIDVETADDAEEMVATACKRCHMLVMLCKSSPTCPNCKYVHPPCQSPLDLFKPRLSLSC</sequence>
<dbReference type="InterPro" id="IPR001202">
    <property type="entry name" value="WW_dom"/>
</dbReference>
<feature type="compositionally biased region" description="Low complexity" evidence="3">
    <location>
        <begin position="142"/>
        <end position="153"/>
    </location>
</feature>
<dbReference type="InterPro" id="IPR036020">
    <property type="entry name" value="WW_dom_sf"/>
</dbReference>
<feature type="compositionally biased region" description="Polar residues" evidence="3">
    <location>
        <begin position="1"/>
        <end position="20"/>
    </location>
</feature>
<dbReference type="Gene3D" id="2.20.70.10">
    <property type="match status" value="1"/>
</dbReference>
<evidence type="ECO:0000313" key="6">
    <source>
        <dbReference type="Proteomes" id="UP000596660"/>
    </source>
</evidence>
<comment type="subcellular location">
    <subcellularLocation>
        <location evidence="1">Cytoplasm</location>
    </subcellularLocation>
</comment>
<dbReference type="PROSITE" id="PS50020">
    <property type="entry name" value="WW_DOMAIN_2"/>
    <property type="match status" value="1"/>
</dbReference>
<dbReference type="InterPro" id="IPR051105">
    <property type="entry name" value="WWC/KIBRA_Hippo_Reg"/>
</dbReference>
<reference evidence="5" key="1">
    <citation type="journal article" date="2017" name="Nature">
        <title>The genome of Chenopodium quinoa.</title>
        <authorList>
            <person name="Jarvis D.E."/>
            <person name="Ho Y.S."/>
            <person name="Lightfoot D.J."/>
            <person name="Schmoeckel S.M."/>
            <person name="Li B."/>
            <person name="Borm T.J.A."/>
            <person name="Ohyanagi H."/>
            <person name="Mineta K."/>
            <person name="Michell C.T."/>
            <person name="Saber N."/>
            <person name="Kharbatia N.M."/>
            <person name="Rupper R.R."/>
            <person name="Sharp A.R."/>
            <person name="Dally N."/>
            <person name="Boughton B.A."/>
            <person name="Woo Y.H."/>
            <person name="Gao G."/>
            <person name="Schijlen E.G.W.M."/>
            <person name="Guo X."/>
            <person name="Momin A.A."/>
            <person name="Negrao S."/>
            <person name="Al-Babili S."/>
            <person name="Gehring C."/>
            <person name="Roessner U."/>
            <person name="Jung C."/>
            <person name="Murphy K."/>
            <person name="Arold S.T."/>
            <person name="Gojobori T."/>
            <person name="van der Linden C.G."/>
            <person name="van Loo E.N."/>
            <person name="Jellen E.N."/>
            <person name="Maughan P.J."/>
            <person name="Tester M."/>
        </authorList>
    </citation>
    <scope>NUCLEOTIDE SEQUENCE [LARGE SCALE GENOMIC DNA]</scope>
    <source>
        <strain evidence="5">cv. PI 614886</strain>
    </source>
</reference>
<dbReference type="SMR" id="A0A803ME57"/>
<protein>
    <recommendedName>
        <fullName evidence="4">WW domain-containing protein</fullName>
    </recommendedName>
</protein>
<dbReference type="AlphaFoldDB" id="A0A803ME57"/>
<evidence type="ECO:0000256" key="3">
    <source>
        <dbReference type="SAM" id="MobiDB-lite"/>
    </source>
</evidence>
<gene>
    <name evidence="5" type="primary">LOC110706575</name>
</gene>
<reference evidence="5" key="2">
    <citation type="submission" date="2021-03" db="UniProtKB">
        <authorList>
            <consortium name="EnsemblPlants"/>
        </authorList>
    </citation>
    <scope>IDENTIFICATION</scope>
</reference>
<dbReference type="GeneID" id="110706575"/>